<reference evidence="4 5" key="1">
    <citation type="submission" date="2024-03" db="EMBL/GenBank/DDBJ databases">
        <authorList>
            <person name="Gkanogiannis A."/>
            <person name="Becerra Lopez-Lavalle L."/>
        </authorList>
    </citation>
    <scope>NUCLEOTIDE SEQUENCE [LARGE SCALE GENOMIC DNA]</scope>
</reference>
<dbReference type="Pfam" id="PF04434">
    <property type="entry name" value="SWIM"/>
    <property type="match status" value="1"/>
</dbReference>
<evidence type="ECO:0008006" key="6">
    <source>
        <dbReference type="Google" id="ProtNLM"/>
    </source>
</evidence>
<dbReference type="EMBL" id="OZ021745">
    <property type="protein sequence ID" value="CAK9312954.1"/>
    <property type="molecule type" value="Genomic_DNA"/>
</dbReference>
<evidence type="ECO:0000256" key="1">
    <source>
        <dbReference type="PROSITE-ProRule" id="PRU00175"/>
    </source>
</evidence>
<evidence type="ECO:0000313" key="4">
    <source>
        <dbReference type="EMBL" id="CAK9312954.1"/>
    </source>
</evidence>
<name>A0ABP0XXR0_9ROSI</name>
<dbReference type="Proteomes" id="UP001642487">
    <property type="component" value="Chromosome 11"/>
</dbReference>
<evidence type="ECO:0000259" key="3">
    <source>
        <dbReference type="PROSITE" id="PS50966"/>
    </source>
</evidence>
<keyword evidence="1" id="KW-0863">Zinc-finger</keyword>
<dbReference type="SUPFAM" id="SSF57850">
    <property type="entry name" value="RING/U-box"/>
    <property type="match status" value="1"/>
</dbReference>
<gene>
    <name evidence="4" type="ORF">CITCOLO1_LOCUS4664</name>
</gene>
<dbReference type="Gene3D" id="3.30.40.10">
    <property type="entry name" value="Zinc/RING finger domain, C3HC4 (zinc finger)"/>
    <property type="match status" value="1"/>
</dbReference>
<protein>
    <recommendedName>
        <fullName evidence="6">Mitogen-activated protein kinase kinase kinase 1</fullName>
    </recommendedName>
</protein>
<keyword evidence="5" id="KW-1185">Reference proteome</keyword>
<dbReference type="InterPro" id="IPR013083">
    <property type="entry name" value="Znf_RING/FYVE/PHD"/>
</dbReference>
<feature type="domain" description="RING-type" evidence="2">
    <location>
        <begin position="178"/>
        <end position="224"/>
    </location>
</feature>
<dbReference type="Pfam" id="PF13639">
    <property type="entry name" value="zf-RING_2"/>
    <property type="match status" value="1"/>
</dbReference>
<dbReference type="InterPro" id="IPR001841">
    <property type="entry name" value="Znf_RING"/>
</dbReference>
<proteinExistence type="predicted"/>
<keyword evidence="1" id="KW-0479">Metal-binding</keyword>
<organism evidence="4 5">
    <name type="scientific">Citrullus colocynthis</name>
    <name type="common">colocynth</name>
    <dbReference type="NCBI Taxonomy" id="252529"/>
    <lineage>
        <taxon>Eukaryota</taxon>
        <taxon>Viridiplantae</taxon>
        <taxon>Streptophyta</taxon>
        <taxon>Embryophyta</taxon>
        <taxon>Tracheophyta</taxon>
        <taxon>Spermatophyta</taxon>
        <taxon>Magnoliopsida</taxon>
        <taxon>eudicotyledons</taxon>
        <taxon>Gunneridae</taxon>
        <taxon>Pentapetalae</taxon>
        <taxon>rosids</taxon>
        <taxon>fabids</taxon>
        <taxon>Cucurbitales</taxon>
        <taxon>Cucurbitaceae</taxon>
        <taxon>Benincaseae</taxon>
        <taxon>Citrullus</taxon>
    </lineage>
</organism>
<dbReference type="PROSITE" id="PS50089">
    <property type="entry name" value="ZF_RING_2"/>
    <property type="match status" value="1"/>
</dbReference>
<sequence length="256" mass="29150">MCVCVYICVDIPINCLPHLHCYSFRILMESVASTSSPHHVPRFKPSQAVADRIVRALHHDLRLLHRSGSSFFVLGATGNVYIVSLSSTPSCTCPDRITPCKHILFIYLQALGLSLDDICLRRRTLRPCQLNRLLAAPIMLKSLAEVGLRRVFHQQFFQVKERAASSVTVVDMEDGSTCPVCLDDMKKKDRVVACSTCRNLVHEDCFSRWKRSKGRRNVSCVVCRARWKDTKNQQKYLNLSAYINEQDTIDDNLYNS</sequence>
<evidence type="ECO:0000259" key="2">
    <source>
        <dbReference type="PROSITE" id="PS50089"/>
    </source>
</evidence>
<accession>A0ABP0XXR0</accession>
<dbReference type="PANTHER" id="PTHR21540:SF0">
    <property type="entry name" value="PHD FAMILY PROTEIN"/>
    <property type="match status" value="1"/>
</dbReference>
<dbReference type="PANTHER" id="PTHR21540">
    <property type="entry name" value="RING FINGER AND SWIM DOMAIN-CONTAINING PROTEIN 2"/>
    <property type="match status" value="1"/>
</dbReference>
<evidence type="ECO:0000313" key="5">
    <source>
        <dbReference type="Proteomes" id="UP001642487"/>
    </source>
</evidence>
<dbReference type="PROSITE" id="PS50966">
    <property type="entry name" value="ZF_SWIM"/>
    <property type="match status" value="1"/>
</dbReference>
<dbReference type="InterPro" id="IPR007527">
    <property type="entry name" value="Znf_SWIM"/>
</dbReference>
<feature type="domain" description="SWIM-type" evidence="3">
    <location>
        <begin position="81"/>
        <end position="111"/>
    </location>
</feature>
<dbReference type="InterPro" id="IPR039903">
    <property type="entry name" value="Zswim2"/>
</dbReference>
<keyword evidence="1" id="KW-0862">Zinc</keyword>